<feature type="region of interest" description="Disordered" evidence="1">
    <location>
        <begin position="125"/>
        <end position="162"/>
    </location>
</feature>
<reference evidence="3" key="1">
    <citation type="journal article" date="2009" name="Genome Res.">
        <title>Comparative genomic analyses of the human fungal pathogens Coccidioides and their relatives.</title>
        <authorList>
            <person name="Sharpton T.J."/>
            <person name="Stajich J.E."/>
            <person name="Rounsley S.D."/>
            <person name="Gardner M.J."/>
            <person name="Wortman J.R."/>
            <person name="Jordar V.S."/>
            <person name="Maiti R."/>
            <person name="Kodira C.D."/>
            <person name="Neafsey D.E."/>
            <person name="Zeng Q."/>
            <person name="Hung C.-Y."/>
            <person name="McMahan C."/>
            <person name="Muszewska A."/>
            <person name="Grynberg M."/>
            <person name="Mandel M.A."/>
            <person name="Kellner E.M."/>
            <person name="Barker B.M."/>
            <person name="Galgiani J.N."/>
            <person name="Orbach M.J."/>
            <person name="Kirkland T.N."/>
            <person name="Cole G.T."/>
            <person name="Henn M.R."/>
            <person name="Birren B.W."/>
            <person name="Taylor J.W."/>
        </authorList>
    </citation>
    <scope>NUCLEOTIDE SEQUENCE [LARGE SCALE GENOMIC DNA]</scope>
    <source>
        <strain evidence="3">RS</strain>
    </source>
</reference>
<name>A0A0D8JWF9_COCIM</name>
<dbReference type="AlphaFoldDB" id="A0A0D8JWF9"/>
<dbReference type="VEuPathDB" id="FungiDB:CIMG_13071"/>
<accession>A0A0D8JWF9</accession>
<proteinExistence type="predicted"/>
<reference evidence="3" key="2">
    <citation type="journal article" date="2010" name="Genome Res.">
        <title>Population genomic sequencing of Coccidioides fungi reveals recent hybridization and transposon control.</title>
        <authorList>
            <person name="Neafsey D.E."/>
            <person name="Barker B.M."/>
            <person name="Sharpton T.J."/>
            <person name="Stajich J.E."/>
            <person name="Park D.J."/>
            <person name="Whiston E."/>
            <person name="Hung C.-Y."/>
            <person name="McMahan C."/>
            <person name="White J."/>
            <person name="Sykes S."/>
            <person name="Heiman D."/>
            <person name="Young S."/>
            <person name="Zeng Q."/>
            <person name="Abouelleil A."/>
            <person name="Aftuck L."/>
            <person name="Bessette D."/>
            <person name="Brown A."/>
            <person name="FitzGerald M."/>
            <person name="Lui A."/>
            <person name="Macdonald J.P."/>
            <person name="Priest M."/>
            <person name="Orbach M.J."/>
            <person name="Galgiani J.N."/>
            <person name="Kirkland T.N."/>
            <person name="Cole G.T."/>
            <person name="Birren B.W."/>
            <person name="Henn M.R."/>
            <person name="Taylor J.W."/>
            <person name="Rounsley S.D."/>
        </authorList>
    </citation>
    <scope>GENOME REANNOTATION</scope>
    <source>
        <strain evidence="3">RS</strain>
    </source>
</reference>
<evidence type="ECO:0000313" key="3">
    <source>
        <dbReference type="Proteomes" id="UP000001261"/>
    </source>
</evidence>
<organism evidence="2 3">
    <name type="scientific">Coccidioides immitis (strain RS)</name>
    <name type="common">Valley fever fungus</name>
    <dbReference type="NCBI Taxonomy" id="246410"/>
    <lineage>
        <taxon>Eukaryota</taxon>
        <taxon>Fungi</taxon>
        <taxon>Dikarya</taxon>
        <taxon>Ascomycota</taxon>
        <taxon>Pezizomycotina</taxon>
        <taxon>Eurotiomycetes</taxon>
        <taxon>Eurotiomycetidae</taxon>
        <taxon>Onygenales</taxon>
        <taxon>Onygenaceae</taxon>
        <taxon>Coccidioides</taxon>
    </lineage>
</organism>
<feature type="compositionally biased region" description="Basic and acidic residues" evidence="1">
    <location>
        <begin position="10"/>
        <end position="28"/>
    </location>
</feature>
<dbReference type="EMBL" id="GG704912">
    <property type="protein sequence ID" value="KJF60608.1"/>
    <property type="molecule type" value="Genomic_DNA"/>
</dbReference>
<gene>
    <name evidence="2" type="ORF">CIMG_13071</name>
</gene>
<dbReference type="RefSeq" id="XP_004445396.1">
    <property type="nucleotide sequence ID" value="XM_004445339.1"/>
</dbReference>
<protein>
    <submittedName>
        <fullName evidence="2">Uncharacterized protein</fullName>
    </submittedName>
</protein>
<dbReference type="GeneID" id="24164698"/>
<sequence length="162" mass="17577">MKQLTGEMPSRTRVERGGRGREKRRESESQPGGRGWGTAMATRVEGVEGGFRLVGRFRARGGFYGPATGATPGRPLLTPLPSRGREFTGRRVALNGDVLSRCSRFFFLCYVVLKEPEFVAKPAMGRTVPTSNLPPVPGERQQRRRNGASEPTTTGLESAAGA</sequence>
<feature type="region of interest" description="Disordered" evidence="1">
    <location>
        <begin position="1"/>
        <end position="39"/>
    </location>
</feature>
<evidence type="ECO:0000313" key="2">
    <source>
        <dbReference type="EMBL" id="KJF60608.1"/>
    </source>
</evidence>
<dbReference type="KEGG" id="cim:CIMG_13071"/>
<keyword evidence="3" id="KW-1185">Reference proteome</keyword>
<evidence type="ECO:0000256" key="1">
    <source>
        <dbReference type="SAM" id="MobiDB-lite"/>
    </source>
</evidence>
<dbReference type="InParanoid" id="A0A0D8JWF9"/>
<dbReference type="Proteomes" id="UP000001261">
    <property type="component" value="Unassembled WGS sequence"/>
</dbReference>